<name>A0ABU6FTJ9_9PROT</name>
<dbReference type="Proteomes" id="UP001308776">
    <property type="component" value="Unassembled WGS sequence"/>
</dbReference>
<feature type="non-terminal residue" evidence="1">
    <location>
        <position position="1"/>
    </location>
</feature>
<dbReference type="EMBL" id="JAQGFR010000234">
    <property type="protein sequence ID" value="MEB8514837.1"/>
    <property type="molecule type" value="Genomic_DNA"/>
</dbReference>
<organism evidence="1 2">
    <name type="scientific">Acidithiobacillus ferriphilus</name>
    <dbReference type="NCBI Taxonomy" id="1689834"/>
    <lineage>
        <taxon>Bacteria</taxon>
        <taxon>Pseudomonadati</taxon>
        <taxon>Pseudomonadota</taxon>
        <taxon>Acidithiobacillia</taxon>
        <taxon>Acidithiobacillales</taxon>
        <taxon>Acidithiobacillaceae</taxon>
        <taxon>Acidithiobacillus</taxon>
    </lineage>
</organism>
<sequence>DRGRPWCPRTTALGIIQFDLGVFVGLLHAKADRPLNGDFPLVGSRKPPLRLRPGLATRRTSGIRFRKT</sequence>
<dbReference type="RefSeq" id="WP_325801506.1">
    <property type="nucleotide sequence ID" value="NZ_JAQGFR010000234.1"/>
</dbReference>
<comment type="caution">
    <text evidence="1">The sequence shown here is derived from an EMBL/GenBank/DDBJ whole genome shotgun (WGS) entry which is preliminary data.</text>
</comment>
<reference evidence="1 2" key="1">
    <citation type="submission" date="2022-11" db="EMBL/GenBank/DDBJ databases">
        <title>Comparative genomics analysis of Acidithiobacillus ferriphilus.</title>
        <authorList>
            <person name="Ma L."/>
        </authorList>
    </citation>
    <scope>NUCLEOTIDE SEQUENCE [LARGE SCALE GENOMIC DNA]</scope>
    <source>
        <strain evidence="1 2">DY15</strain>
    </source>
</reference>
<protein>
    <submittedName>
        <fullName evidence="1">Uncharacterized protein</fullName>
    </submittedName>
</protein>
<evidence type="ECO:0000313" key="2">
    <source>
        <dbReference type="Proteomes" id="UP001308776"/>
    </source>
</evidence>
<gene>
    <name evidence="1" type="ORF">OW717_12410</name>
</gene>
<proteinExistence type="predicted"/>
<accession>A0ABU6FTJ9</accession>
<evidence type="ECO:0000313" key="1">
    <source>
        <dbReference type="EMBL" id="MEB8514837.1"/>
    </source>
</evidence>
<keyword evidence="2" id="KW-1185">Reference proteome</keyword>